<dbReference type="PANTHER" id="PTHR24060">
    <property type="entry name" value="METABOTROPIC GLUTAMATE RECEPTOR"/>
    <property type="match status" value="1"/>
</dbReference>
<dbReference type="PROSITE" id="PS50259">
    <property type="entry name" value="G_PROTEIN_RECEP_F3_4"/>
    <property type="match status" value="1"/>
</dbReference>
<dbReference type="InterPro" id="IPR000162">
    <property type="entry name" value="GPCR_3_mtglu_rcpt"/>
</dbReference>
<dbReference type="PROSITE" id="PS00981">
    <property type="entry name" value="G_PROTEIN_RECEP_F3_3"/>
    <property type="match status" value="1"/>
</dbReference>
<dbReference type="InterPro" id="IPR017978">
    <property type="entry name" value="GPCR_3_C"/>
</dbReference>
<dbReference type="InterPro" id="IPR050726">
    <property type="entry name" value="mGluR"/>
</dbReference>
<gene>
    <name evidence="15" type="ORF">E5288_WYG021149</name>
</gene>
<evidence type="ECO:0000256" key="10">
    <source>
        <dbReference type="ARBA" id="ARBA00023180"/>
    </source>
</evidence>
<evidence type="ECO:0000313" key="15">
    <source>
        <dbReference type="EMBL" id="MXQ93364.1"/>
    </source>
</evidence>
<dbReference type="PROSITE" id="PS00979">
    <property type="entry name" value="G_PROTEIN_RECEP_F3_1"/>
    <property type="match status" value="1"/>
</dbReference>
<keyword evidence="10" id="KW-0325">Glycoprotein</keyword>
<accession>A0A6B0RZF3</accession>
<evidence type="ECO:0000256" key="5">
    <source>
        <dbReference type="ARBA" id="ARBA00022729"/>
    </source>
</evidence>
<dbReference type="GO" id="GO:0004930">
    <property type="term" value="F:G protein-coupled receptor activity"/>
    <property type="evidence" value="ECO:0007669"/>
    <property type="project" value="UniProtKB-KW"/>
</dbReference>
<dbReference type="Pfam" id="PF01094">
    <property type="entry name" value="ANF_receptor"/>
    <property type="match status" value="1"/>
</dbReference>
<dbReference type="CDD" id="cd15453">
    <property type="entry name" value="7tmC_mGluR6"/>
    <property type="match status" value="1"/>
</dbReference>
<sequence>MALKNAASLTVRRLLDTCSRDTYALEQALSFVQALIRGRDGEEAAVRCPGGVPPLRTAPPERVVAVVGASASSVSIMVANVLRLFAIPQISYASTAPELSDSTRYDFFSRVVPPDSYQAQAMVDIVRALGWNYVSTLASEGNYGERGVCIAQSIKIPREPKPGEFNKVIKRLMETPNARGIIIFANEDDIRRVLEAARQANLTGHFLWVGSDSWGAKISPVLNLEDVAVGAITILPKRASIDGFDQYFMTRSLENNRRNIWFAEFWEENFNCKLTSSGTQSDDSTRKCTGEERIGRDSAYEQEGKVQFVIDAVYAIAHALHSMQQALCPGHTGLCPAMEPTDGRTLLQYIRAVRFNGDAGTPVMFNENGDAPGRYDIFQYQATNGSAGSGSYQAVGQWAETLRLDVEALQWSGDPREVPESLCSLPCGPGERKKMVKGVPCCWHCEACDGYRFQVDEFTCEACPGHMRPTRNHTGCRPTPVVRLSWSSPWAAPPLLLAVLGIMATTTVVATFVRHNNTPIVRASGRELSYVLLTGIFLIYAITFLMVAEPGAAVCATRRLFLGLGTSLSYSALLTKTNRIYRIFEQGKRSVTPPPFISPTSQLVITFSLTSVQVVGVLAWLGAQPPHSVIDYEEQRTVDPEQARGVLKCDMSDLSLIGCLGYSLLLMVTCTVYAIKARGVPETFNEAKPIGFTMYTTCIIWLAFVPIFFGTAQSAEKIYIQTTTLTVSLSLSASVSLGMLYVPKTYVILFHPEQNVQKRKRSLKTTSTVAAPPKGGSRLQCGHGSVLKSMTNSEAEVTGGVQQPRGSWPHALLTDTIRQIKYHSVILPELLTTDDTALDIPQPAHYAFWGQVTPQHADLHVRIWFRPGQHDEDRHQRKVDKGIREVMPGERRLIRRGERNRDAPQVLSRRQVEKERSRVKNRAITSEGSGAVLRPRER</sequence>
<evidence type="ECO:0000256" key="8">
    <source>
        <dbReference type="ARBA" id="ARBA00023136"/>
    </source>
</evidence>
<feature type="domain" description="G-protein coupled receptors family 3 profile" evidence="14">
    <location>
        <begin position="490"/>
        <end position="764"/>
    </location>
</feature>
<feature type="transmembrane region" description="Helical" evidence="13">
    <location>
        <begin position="718"/>
        <end position="742"/>
    </location>
</feature>
<evidence type="ECO:0000256" key="3">
    <source>
        <dbReference type="ARBA" id="ARBA00022475"/>
    </source>
</evidence>
<comment type="caution">
    <text evidence="15">The sequence shown here is derived from an EMBL/GenBank/DDBJ whole genome shotgun (WGS) entry which is preliminary data.</text>
</comment>
<dbReference type="Pfam" id="PF00003">
    <property type="entry name" value="7tm_3"/>
    <property type="match status" value="1"/>
</dbReference>
<dbReference type="InterPro" id="IPR017979">
    <property type="entry name" value="GPCR_3_CS"/>
</dbReference>
<organism evidence="15 16">
    <name type="scientific">Bos mutus</name>
    <name type="common">wild yak</name>
    <dbReference type="NCBI Taxonomy" id="72004"/>
    <lineage>
        <taxon>Eukaryota</taxon>
        <taxon>Metazoa</taxon>
        <taxon>Chordata</taxon>
        <taxon>Craniata</taxon>
        <taxon>Vertebrata</taxon>
        <taxon>Euteleostomi</taxon>
        <taxon>Mammalia</taxon>
        <taxon>Eutheria</taxon>
        <taxon>Laurasiatheria</taxon>
        <taxon>Artiodactyla</taxon>
        <taxon>Ruminantia</taxon>
        <taxon>Pecora</taxon>
        <taxon>Bovidae</taxon>
        <taxon>Bovinae</taxon>
        <taxon>Bos</taxon>
    </lineage>
</organism>
<feature type="transmembrane region" description="Helical" evidence="13">
    <location>
        <begin position="495"/>
        <end position="516"/>
    </location>
</feature>
<dbReference type="Proteomes" id="UP000322234">
    <property type="component" value="Unassembled WGS sequence"/>
</dbReference>
<proteinExistence type="inferred from homology"/>
<dbReference type="InterPro" id="IPR001828">
    <property type="entry name" value="ANF_lig-bd_rcpt"/>
</dbReference>
<evidence type="ECO:0000256" key="2">
    <source>
        <dbReference type="ARBA" id="ARBA00007242"/>
    </source>
</evidence>
<keyword evidence="11" id="KW-0807">Transducer</keyword>
<keyword evidence="5" id="KW-0732">Signal</keyword>
<feature type="transmembrane region" description="Helical" evidence="13">
    <location>
        <begin position="654"/>
        <end position="675"/>
    </location>
</feature>
<dbReference type="Pfam" id="PF07562">
    <property type="entry name" value="NCD3G"/>
    <property type="match status" value="1"/>
</dbReference>
<dbReference type="AlphaFoldDB" id="A0A6B0RZF3"/>
<dbReference type="PRINTS" id="PR00248">
    <property type="entry name" value="GPCRMGR"/>
</dbReference>
<dbReference type="FunFam" id="2.10.50.30:FF:000001">
    <property type="entry name" value="metabotropic glutamate receptor 1"/>
    <property type="match status" value="1"/>
</dbReference>
<evidence type="ECO:0000256" key="11">
    <source>
        <dbReference type="ARBA" id="ARBA00023224"/>
    </source>
</evidence>
<dbReference type="InterPro" id="IPR000337">
    <property type="entry name" value="GPCR_3"/>
</dbReference>
<dbReference type="EMBL" id="VBQZ03000093">
    <property type="protein sequence ID" value="MXQ93364.1"/>
    <property type="molecule type" value="Genomic_DNA"/>
</dbReference>
<feature type="transmembrane region" description="Helical" evidence="13">
    <location>
        <begin position="687"/>
        <end position="712"/>
    </location>
</feature>
<dbReference type="InterPro" id="IPR038550">
    <property type="entry name" value="GPCR_3_9-Cys_sf"/>
</dbReference>
<keyword evidence="3" id="KW-1003">Cell membrane</keyword>
<dbReference type="SUPFAM" id="SSF53822">
    <property type="entry name" value="Periplasmic binding protein-like I"/>
    <property type="match status" value="1"/>
</dbReference>
<keyword evidence="6 13" id="KW-1133">Transmembrane helix</keyword>
<dbReference type="PROSITE" id="PS00980">
    <property type="entry name" value="G_PROTEIN_RECEP_F3_2"/>
    <property type="match status" value="1"/>
</dbReference>
<evidence type="ECO:0000256" key="13">
    <source>
        <dbReference type="SAM" id="Phobius"/>
    </source>
</evidence>
<dbReference type="PRINTS" id="PR00593">
    <property type="entry name" value="MTABOTROPICR"/>
</dbReference>
<dbReference type="PRINTS" id="PR01056">
    <property type="entry name" value="MTABOTROPC6R"/>
</dbReference>
<dbReference type="InterPro" id="IPR028082">
    <property type="entry name" value="Peripla_BP_I"/>
</dbReference>
<dbReference type="GO" id="GO:0005886">
    <property type="term" value="C:plasma membrane"/>
    <property type="evidence" value="ECO:0007669"/>
    <property type="project" value="UniProtKB-SubCell"/>
</dbReference>
<evidence type="ECO:0000259" key="14">
    <source>
        <dbReference type="PROSITE" id="PS50259"/>
    </source>
</evidence>
<keyword evidence="7" id="KW-0297">G-protein coupled receptor</keyword>
<evidence type="ECO:0000256" key="9">
    <source>
        <dbReference type="ARBA" id="ARBA00023170"/>
    </source>
</evidence>
<name>A0A6B0RZF3_9CETA</name>
<keyword evidence="9" id="KW-0675">Receptor</keyword>
<dbReference type="FunFam" id="3.40.50.2300:FF:000176">
    <property type="entry name" value="metabotropic glutamate receptor 7"/>
    <property type="match status" value="1"/>
</dbReference>
<keyword evidence="16" id="KW-1185">Reference proteome</keyword>
<comment type="similarity">
    <text evidence="2">Belongs to the G-protein coupled receptor 3 family.</text>
</comment>
<feature type="region of interest" description="Disordered" evidence="12">
    <location>
        <begin position="896"/>
        <end position="938"/>
    </location>
</feature>
<evidence type="ECO:0000256" key="7">
    <source>
        <dbReference type="ARBA" id="ARBA00023040"/>
    </source>
</evidence>
<evidence type="ECO:0000313" key="16">
    <source>
        <dbReference type="Proteomes" id="UP000322234"/>
    </source>
</evidence>
<evidence type="ECO:0000256" key="1">
    <source>
        <dbReference type="ARBA" id="ARBA00004651"/>
    </source>
</evidence>
<dbReference type="Gene3D" id="2.10.50.30">
    <property type="entry name" value="GPCR, family 3, nine cysteines domain"/>
    <property type="match status" value="1"/>
</dbReference>
<comment type="subcellular location">
    <subcellularLocation>
        <location evidence="1">Cell membrane</location>
        <topology evidence="1">Multi-pass membrane protein</topology>
    </subcellularLocation>
</comment>
<keyword evidence="4 13" id="KW-0812">Transmembrane</keyword>
<reference evidence="15" key="1">
    <citation type="submission" date="2019-10" db="EMBL/GenBank/DDBJ databases">
        <title>The sequence and de novo assembly of the wild yak genome.</title>
        <authorList>
            <person name="Liu Y."/>
        </authorList>
    </citation>
    <scope>NUCLEOTIDE SEQUENCE [LARGE SCALE GENOMIC DNA]</scope>
    <source>
        <strain evidence="15">WY2019</strain>
    </source>
</reference>
<dbReference type="Gene3D" id="3.40.50.2300">
    <property type="match status" value="2"/>
</dbReference>
<feature type="transmembrane region" description="Helical" evidence="13">
    <location>
        <begin position="528"/>
        <end position="548"/>
    </location>
</feature>
<keyword evidence="8 13" id="KW-0472">Membrane</keyword>
<dbReference type="InterPro" id="IPR011500">
    <property type="entry name" value="GPCR_3_9-Cys_dom"/>
</dbReference>
<evidence type="ECO:0000256" key="12">
    <source>
        <dbReference type="SAM" id="MobiDB-lite"/>
    </source>
</evidence>
<dbReference type="InterPro" id="IPR000112">
    <property type="entry name" value="GPCR_3__mGluR6"/>
</dbReference>
<evidence type="ECO:0000256" key="4">
    <source>
        <dbReference type="ARBA" id="ARBA00022692"/>
    </source>
</evidence>
<feature type="transmembrane region" description="Helical" evidence="13">
    <location>
        <begin position="560"/>
        <end position="581"/>
    </location>
</feature>
<protein>
    <recommendedName>
        <fullName evidence="14">G-protein coupled receptors family 3 profile domain-containing protein</fullName>
    </recommendedName>
</protein>
<evidence type="ECO:0000256" key="6">
    <source>
        <dbReference type="ARBA" id="ARBA00022989"/>
    </source>
</evidence>